<evidence type="ECO:0000313" key="4">
    <source>
        <dbReference type="Proteomes" id="UP001604336"/>
    </source>
</evidence>
<keyword evidence="4" id="KW-1185">Reference proteome</keyword>
<dbReference type="Gene3D" id="3.30.830.10">
    <property type="entry name" value="Metalloenzyme, LuxS/M16 peptidase-like"/>
    <property type="match status" value="1"/>
</dbReference>
<comment type="caution">
    <text evidence="3">The sequence shown here is derived from an EMBL/GenBank/DDBJ whole genome shotgun (WGS) entry which is preliminary data.</text>
</comment>
<organism evidence="3 4">
    <name type="scientific">Abeliophyllum distichum</name>
    <dbReference type="NCBI Taxonomy" id="126358"/>
    <lineage>
        <taxon>Eukaryota</taxon>
        <taxon>Viridiplantae</taxon>
        <taxon>Streptophyta</taxon>
        <taxon>Embryophyta</taxon>
        <taxon>Tracheophyta</taxon>
        <taxon>Spermatophyta</taxon>
        <taxon>Magnoliopsida</taxon>
        <taxon>eudicotyledons</taxon>
        <taxon>Gunneridae</taxon>
        <taxon>Pentapetalae</taxon>
        <taxon>asterids</taxon>
        <taxon>lamiids</taxon>
        <taxon>Lamiales</taxon>
        <taxon>Oleaceae</taxon>
        <taxon>Forsythieae</taxon>
        <taxon>Abeliophyllum</taxon>
    </lineage>
</organism>
<dbReference type="SUPFAM" id="SSF63411">
    <property type="entry name" value="LuxS/MPP-like metallohydrolase"/>
    <property type="match status" value="1"/>
</dbReference>
<protein>
    <submittedName>
        <fullName evidence="3">Zinc-metallopeptidase</fullName>
    </submittedName>
</protein>
<dbReference type="InterPro" id="IPR011249">
    <property type="entry name" value="Metalloenz_LuxS/M16"/>
</dbReference>
<dbReference type="GO" id="GO:0046872">
    <property type="term" value="F:metal ion binding"/>
    <property type="evidence" value="ECO:0007669"/>
    <property type="project" value="UniProtKB-KW"/>
</dbReference>
<feature type="domain" description="Peptidase M16 middle/third" evidence="2">
    <location>
        <begin position="2"/>
        <end position="107"/>
    </location>
</feature>
<gene>
    <name evidence="3" type="ORF">Adt_46796</name>
</gene>
<dbReference type="Pfam" id="PF16187">
    <property type="entry name" value="Peptidase_M16_M"/>
    <property type="match status" value="1"/>
</dbReference>
<proteinExistence type="predicted"/>
<dbReference type="Proteomes" id="UP001604336">
    <property type="component" value="Unassembled WGS sequence"/>
</dbReference>
<dbReference type="InterPro" id="IPR050626">
    <property type="entry name" value="Peptidase_M16"/>
</dbReference>
<dbReference type="EMBL" id="JBFOLK010000112">
    <property type="protein sequence ID" value="KAL2456422.1"/>
    <property type="molecule type" value="Genomic_DNA"/>
</dbReference>
<dbReference type="AlphaFoldDB" id="A0ABD1NXT7"/>
<dbReference type="PANTHER" id="PTHR43690">
    <property type="entry name" value="NARDILYSIN"/>
    <property type="match status" value="1"/>
</dbReference>
<evidence type="ECO:0000259" key="2">
    <source>
        <dbReference type="Pfam" id="PF16187"/>
    </source>
</evidence>
<dbReference type="PANTHER" id="PTHR43690:SF18">
    <property type="entry name" value="INSULIN-DEGRADING ENZYME-RELATED"/>
    <property type="match status" value="1"/>
</dbReference>
<name>A0ABD1NXT7_9LAMI</name>
<dbReference type="InterPro" id="IPR032632">
    <property type="entry name" value="Peptidase_M16_M"/>
</dbReference>
<evidence type="ECO:0000313" key="3">
    <source>
        <dbReference type="EMBL" id="KAL2456422.1"/>
    </source>
</evidence>
<evidence type="ECO:0000256" key="1">
    <source>
        <dbReference type="ARBA" id="ARBA00022723"/>
    </source>
</evidence>
<sequence>MDSTEPWYGTTYSVEKLTSSTIEHLRAPNVFIPTCLSLKNVSEQMTLPQLLSKSPHSRLWYMPNTAFSTPKAYVKTEFNCLFTGSSPESEAFTEIFMRLLMDYFNEYGKSESDGKTMLYD</sequence>
<reference evidence="4" key="1">
    <citation type="submission" date="2024-07" db="EMBL/GenBank/DDBJ databases">
        <title>Two chromosome-level genome assemblies of Korean endemic species Abeliophyllum distichum and Forsythia ovata (Oleaceae).</title>
        <authorList>
            <person name="Jang H."/>
        </authorList>
    </citation>
    <scope>NUCLEOTIDE SEQUENCE [LARGE SCALE GENOMIC DNA]</scope>
</reference>
<accession>A0ABD1NXT7</accession>
<keyword evidence="1" id="KW-0479">Metal-binding</keyword>